<reference evidence="2 3" key="1">
    <citation type="submission" date="2013-12" db="EMBL/GenBank/DDBJ databases">
        <title>Annotated genome of Streptomyces scopuliridis.</title>
        <authorList>
            <person name="Olson J.B."/>
        </authorList>
    </citation>
    <scope>NUCLEOTIDE SEQUENCE [LARGE SCALE GENOMIC DNA]</scope>
    <source>
        <strain evidence="2 3">RB72</strain>
    </source>
</reference>
<comment type="caution">
    <text evidence="2">The sequence shown here is derived from an EMBL/GenBank/DDBJ whole genome shotgun (WGS) entry which is preliminary data.</text>
</comment>
<protein>
    <submittedName>
        <fullName evidence="2">Uncharacterized protein</fullName>
    </submittedName>
</protein>
<dbReference type="AlphaFoldDB" id="A0A2T7T9P8"/>
<organism evidence="2 3">
    <name type="scientific">Streptomyces scopuliridis RB72</name>
    <dbReference type="NCBI Taxonomy" id="1440053"/>
    <lineage>
        <taxon>Bacteria</taxon>
        <taxon>Bacillati</taxon>
        <taxon>Actinomycetota</taxon>
        <taxon>Actinomycetes</taxon>
        <taxon>Kitasatosporales</taxon>
        <taxon>Streptomycetaceae</taxon>
        <taxon>Streptomyces</taxon>
    </lineage>
</organism>
<gene>
    <name evidence="2" type="ORF">Y717_07480</name>
</gene>
<dbReference type="Proteomes" id="UP000245992">
    <property type="component" value="Unassembled WGS sequence"/>
</dbReference>
<evidence type="ECO:0000313" key="3">
    <source>
        <dbReference type="Proteomes" id="UP000245992"/>
    </source>
</evidence>
<evidence type="ECO:0000256" key="1">
    <source>
        <dbReference type="SAM" id="MobiDB-lite"/>
    </source>
</evidence>
<feature type="region of interest" description="Disordered" evidence="1">
    <location>
        <begin position="1"/>
        <end position="34"/>
    </location>
</feature>
<name>A0A2T7T9P8_9ACTN</name>
<accession>A0A2T7T9P8</accession>
<proteinExistence type="predicted"/>
<keyword evidence="3" id="KW-1185">Reference proteome</keyword>
<evidence type="ECO:0000313" key="2">
    <source>
        <dbReference type="EMBL" id="PVE11873.1"/>
    </source>
</evidence>
<dbReference type="EMBL" id="AZSP01000125">
    <property type="protein sequence ID" value="PVE11873.1"/>
    <property type="molecule type" value="Genomic_DNA"/>
</dbReference>
<sequence length="34" mass="3694">MAKSDSASRPKPTTITIRRLDRRETTGDSNSTGS</sequence>
<feature type="compositionally biased region" description="Polar residues" evidence="1">
    <location>
        <begin position="1"/>
        <end position="16"/>
    </location>
</feature>
<dbReference type="STRING" id="1440053.GCA_000718095_01145"/>